<dbReference type="CDD" id="cd12797">
    <property type="entry name" value="M23_peptidase"/>
    <property type="match status" value="1"/>
</dbReference>
<gene>
    <name evidence="4" type="ORF">EDC61_12314</name>
</gene>
<dbReference type="InterPro" id="IPR050570">
    <property type="entry name" value="Cell_wall_metabolism_enzyme"/>
</dbReference>
<dbReference type="InterPro" id="IPR016047">
    <property type="entry name" value="M23ase_b-sheet_dom"/>
</dbReference>
<proteinExistence type="inferred from homology"/>
<evidence type="ECO:0000313" key="4">
    <source>
        <dbReference type="EMBL" id="TCS68799.1"/>
    </source>
</evidence>
<dbReference type="Gene3D" id="3.10.350.10">
    <property type="entry name" value="LysM domain"/>
    <property type="match status" value="1"/>
</dbReference>
<comment type="caution">
    <text evidence="4">The sequence shown here is derived from an EMBL/GenBank/DDBJ whole genome shotgun (WGS) entry which is preliminary data.</text>
</comment>
<dbReference type="Gene3D" id="2.70.70.10">
    <property type="entry name" value="Glucose Permease (Domain IIA)"/>
    <property type="match status" value="1"/>
</dbReference>
<keyword evidence="5" id="KW-1185">Reference proteome</keyword>
<dbReference type="InterPro" id="IPR011055">
    <property type="entry name" value="Dup_hybrid_motif"/>
</dbReference>
<dbReference type="InterPro" id="IPR036779">
    <property type="entry name" value="LysM_dom_sf"/>
</dbReference>
<evidence type="ECO:0000259" key="3">
    <source>
        <dbReference type="PROSITE" id="PS51782"/>
    </source>
</evidence>
<organism evidence="4 5">
    <name type="scientific">Sulfuritortus calidifontis</name>
    <dbReference type="NCBI Taxonomy" id="1914471"/>
    <lineage>
        <taxon>Bacteria</taxon>
        <taxon>Pseudomonadati</taxon>
        <taxon>Pseudomonadota</taxon>
        <taxon>Betaproteobacteria</taxon>
        <taxon>Nitrosomonadales</taxon>
        <taxon>Thiobacillaceae</taxon>
        <taxon>Sulfuritortus</taxon>
    </lineage>
</organism>
<comment type="similarity">
    <text evidence="1">Belongs to the E.coli NlpD/Haemophilus LppB family.</text>
</comment>
<feature type="region of interest" description="Disordered" evidence="2">
    <location>
        <begin position="76"/>
        <end position="100"/>
    </location>
</feature>
<dbReference type="GO" id="GO:0009279">
    <property type="term" value="C:cell outer membrane"/>
    <property type="evidence" value="ECO:0007669"/>
    <property type="project" value="TreeGrafter"/>
</dbReference>
<dbReference type="GO" id="GO:0032153">
    <property type="term" value="C:cell division site"/>
    <property type="evidence" value="ECO:0007669"/>
    <property type="project" value="TreeGrafter"/>
</dbReference>
<dbReference type="PANTHER" id="PTHR21666">
    <property type="entry name" value="PEPTIDASE-RELATED"/>
    <property type="match status" value="1"/>
</dbReference>
<dbReference type="SUPFAM" id="SSF51261">
    <property type="entry name" value="Duplicated hybrid motif"/>
    <property type="match status" value="1"/>
</dbReference>
<dbReference type="AlphaFoldDB" id="A0A4R3JPW7"/>
<sequence length="228" mass="24561">MLAGCGSTRWLAPIKEIGKTRKAGPVAESYVVQPGDTLFKIAFEHGLDYRDLAAWNGIADVNLIRAGERLRLLPQRKPSVATAPAKPARNSPPPVEAESPMENEEVAAWIWPARGSLLEGFDEAAGNKGIDIAGSLGTPVLAGAPGRVVYAGEGLRGYGKLIIIKHNQTTLSAYAHHSRILVHEGQTVAQGQKIGEMGSSDSDRVKLHFEIRRFGRPQDPLIYLPKSG</sequence>
<reference evidence="4 5" key="1">
    <citation type="submission" date="2019-03" db="EMBL/GenBank/DDBJ databases">
        <title>Genomic Encyclopedia of Type Strains, Phase IV (KMG-IV): sequencing the most valuable type-strain genomes for metagenomic binning, comparative biology and taxonomic classification.</title>
        <authorList>
            <person name="Goeker M."/>
        </authorList>
    </citation>
    <scope>NUCLEOTIDE SEQUENCE [LARGE SCALE GENOMIC DNA]</scope>
    <source>
        <strain evidence="4 5">DSM 103923</strain>
    </source>
</reference>
<accession>A0A4R3JPW7</accession>
<name>A0A4R3JPW7_9PROT</name>
<protein>
    <submittedName>
        <fullName evidence="4">Lipoprotein NlpD</fullName>
    </submittedName>
</protein>
<dbReference type="GO" id="GO:0004222">
    <property type="term" value="F:metalloendopeptidase activity"/>
    <property type="evidence" value="ECO:0007669"/>
    <property type="project" value="TreeGrafter"/>
</dbReference>
<dbReference type="SMART" id="SM00257">
    <property type="entry name" value="LysM"/>
    <property type="match status" value="1"/>
</dbReference>
<dbReference type="PANTHER" id="PTHR21666:SF263">
    <property type="entry name" value="MUREIN HYDROLASE ACTIVATOR NLPD"/>
    <property type="match status" value="1"/>
</dbReference>
<keyword evidence="4" id="KW-0449">Lipoprotein</keyword>
<evidence type="ECO:0000313" key="5">
    <source>
        <dbReference type="Proteomes" id="UP000295135"/>
    </source>
</evidence>
<evidence type="ECO:0000256" key="1">
    <source>
        <dbReference type="ARBA" id="ARBA00038420"/>
    </source>
</evidence>
<dbReference type="Pfam" id="PF01551">
    <property type="entry name" value="Peptidase_M23"/>
    <property type="match status" value="1"/>
</dbReference>
<dbReference type="InterPro" id="IPR018392">
    <property type="entry name" value="LysM"/>
</dbReference>
<evidence type="ECO:0000256" key="2">
    <source>
        <dbReference type="SAM" id="MobiDB-lite"/>
    </source>
</evidence>
<dbReference type="Pfam" id="PF01476">
    <property type="entry name" value="LysM"/>
    <property type="match status" value="1"/>
</dbReference>
<feature type="domain" description="LysM" evidence="3">
    <location>
        <begin position="28"/>
        <end position="72"/>
    </location>
</feature>
<dbReference type="PROSITE" id="PS51782">
    <property type="entry name" value="LYSM"/>
    <property type="match status" value="1"/>
</dbReference>
<dbReference type="EMBL" id="SLZY01000023">
    <property type="protein sequence ID" value="TCS68799.1"/>
    <property type="molecule type" value="Genomic_DNA"/>
</dbReference>
<dbReference type="CDD" id="cd00118">
    <property type="entry name" value="LysM"/>
    <property type="match status" value="1"/>
</dbReference>
<dbReference type="Proteomes" id="UP000295135">
    <property type="component" value="Unassembled WGS sequence"/>
</dbReference>
<dbReference type="OrthoDB" id="9795421at2"/>